<accession>A0ABX8XBH6</accession>
<dbReference type="Proteomes" id="UP000827084">
    <property type="component" value="Chromosome"/>
</dbReference>
<proteinExistence type="predicted"/>
<protein>
    <submittedName>
        <fullName evidence="3">Glycosyltransferase</fullName>
        <ecNumber evidence="3">2.4.-.-</ecNumber>
    </submittedName>
</protein>
<dbReference type="PANTHER" id="PTHR22916:SF3">
    <property type="entry name" value="UDP-GLCNAC:BETAGAL BETA-1,3-N-ACETYLGLUCOSAMINYLTRANSFERASE-LIKE PROTEIN 1"/>
    <property type="match status" value="1"/>
</dbReference>
<evidence type="ECO:0000313" key="4">
    <source>
        <dbReference type="Proteomes" id="UP000827084"/>
    </source>
</evidence>
<reference evidence="3 4" key="1">
    <citation type="submission" date="2021-08" db="EMBL/GenBank/DDBJ databases">
        <title>Shewanella putrefaciens YZ-J, complete genome.</title>
        <authorList>
            <person name="Yi Z."/>
        </authorList>
    </citation>
    <scope>NUCLEOTIDE SEQUENCE [LARGE SCALE GENOMIC DNA]</scope>
    <source>
        <strain evidence="3 4">YZ-J</strain>
    </source>
</reference>
<name>A0ABX8XBH6_SHEPU</name>
<evidence type="ECO:0000259" key="2">
    <source>
        <dbReference type="Pfam" id="PF00535"/>
    </source>
</evidence>
<organism evidence="3 4">
    <name type="scientific">Shewanella putrefaciens</name>
    <name type="common">Pseudomonas putrefaciens</name>
    <dbReference type="NCBI Taxonomy" id="24"/>
    <lineage>
        <taxon>Bacteria</taxon>
        <taxon>Pseudomonadati</taxon>
        <taxon>Pseudomonadota</taxon>
        <taxon>Gammaproteobacteria</taxon>
        <taxon>Alteromonadales</taxon>
        <taxon>Shewanellaceae</taxon>
        <taxon>Shewanella</taxon>
    </lineage>
</organism>
<dbReference type="Gene3D" id="3.90.550.10">
    <property type="entry name" value="Spore Coat Polysaccharide Biosynthesis Protein SpsA, Chain A"/>
    <property type="match status" value="1"/>
</dbReference>
<dbReference type="EC" id="2.4.-.-" evidence="3"/>
<gene>
    <name evidence="3" type="ORF">K3G22_00295</name>
</gene>
<keyword evidence="3" id="KW-0808">Transferase</keyword>
<dbReference type="InterPro" id="IPR001173">
    <property type="entry name" value="Glyco_trans_2-like"/>
</dbReference>
<feature type="coiled-coil region" evidence="1">
    <location>
        <begin position="233"/>
        <end position="260"/>
    </location>
</feature>
<dbReference type="GO" id="GO:0016757">
    <property type="term" value="F:glycosyltransferase activity"/>
    <property type="evidence" value="ECO:0007669"/>
    <property type="project" value="UniProtKB-KW"/>
</dbReference>
<sequence>MDTSLPLVTLIFLSYNNGRFLNESMTSLFGQSYANLQIIICDDCSTDDSVTKIESFIDNLDDCDQLKNLEFFINKTNQGIAESINKCMSLAKGELCIAFASDDVSSRDRVYRLVDFWLKNGKPSSIFSAVNLIDEVGGLCGEKHLSNEIFDIDKDLLVKNLIFRKSYVFGCSHAWTKEVFDKFGSLHKAVINEDKTIPLRSALLNGIKYIDEKLVDYRVGTGISAVTGDSYALKLYEHRRKSAIREYDDLIQNAEDLRLVGNDKGQLYVKQRLAEVELLLFLSKGPFVFRYALLKLFKALSDGARWNKALKIFFDYFLFKIKRLFK</sequence>
<dbReference type="Pfam" id="PF00535">
    <property type="entry name" value="Glycos_transf_2"/>
    <property type="match status" value="1"/>
</dbReference>
<keyword evidence="4" id="KW-1185">Reference proteome</keyword>
<keyword evidence="3" id="KW-0328">Glycosyltransferase</keyword>
<dbReference type="GeneID" id="67441651"/>
<dbReference type="EMBL" id="CP080635">
    <property type="protein sequence ID" value="QYX72909.1"/>
    <property type="molecule type" value="Genomic_DNA"/>
</dbReference>
<dbReference type="PANTHER" id="PTHR22916">
    <property type="entry name" value="GLYCOSYLTRANSFERASE"/>
    <property type="match status" value="1"/>
</dbReference>
<keyword evidence="1" id="KW-0175">Coiled coil</keyword>
<feature type="domain" description="Glycosyltransferase 2-like" evidence="2">
    <location>
        <begin position="11"/>
        <end position="126"/>
    </location>
</feature>
<evidence type="ECO:0000313" key="3">
    <source>
        <dbReference type="EMBL" id="QYX72909.1"/>
    </source>
</evidence>
<dbReference type="SUPFAM" id="SSF53448">
    <property type="entry name" value="Nucleotide-diphospho-sugar transferases"/>
    <property type="match status" value="1"/>
</dbReference>
<dbReference type="InterPro" id="IPR029044">
    <property type="entry name" value="Nucleotide-diphossugar_trans"/>
</dbReference>
<dbReference type="RefSeq" id="WP_014609527.1">
    <property type="nucleotide sequence ID" value="NZ_BMPK01000011.1"/>
</dbReference>
<evidence type="ECO:0000256" key="1">
    <source>
        <dbReference type="SAM" id="Coils"/>
    </source>
</evidence>